<comment type="catalytic activity">
    <reaction evidence="1">
        <text>Thiol-dependent hydrolysis of ester, thioester, amide, peptide and isopeptide bonds formed by the C-terminal Gly of ubiquitin (a 76-residue protein attached to proteins as an intracellular targeting signal).</text>
        <dbReference type="EC" id="3.4.19.12"/>
    </reaction>
</comment>
<dbReference type="Gene3D" id="6.10.140.2220">
    <property type="match status" value="1"/>
</dbReference>
<feature type="region of interest" description="Disordered" evidence="12">
    <location>
        <begin position="369"/>
        <end position="430"/>
    </location>
</feature>
<dbReference type="PROSITE" id="PS00972">
    <property type="entry name" value="USP_1"/>
    <property type="match status" value="1"/>
</dbReference>
<dbReference type="GO" id="GO:0004843">
    <property type="term" value="F:cysteine-type deubiquitinase activity"/>
    <property type="evidence" value="ECO:0007669"/>
    <property type="project" value="UniProtKB-EC"/>
</dbReference>
<evidence type="ECO:0000313" key="17">
    <source>
        <dbReference type="Proteomes" id="UP000077755"/>
    </source>
</evidence>
<evidence type="ECO:0000256" key="12">
    <source>
        <dbReference type="SAM" id="MobiDB-lite"/>
    </source>
</evidence>
<feature type="region of interest" description="Disordered" evidence="12">
    <location>
        <begin position="1089"/>
        <end position="1113"/>
    </location>
</feature>
<dbReference type="PANTHER" id="PTHR24006">
    <property type="entry name" value="UBIQUITIN CARBOXYL-TERMINAL HYDROLASE"/>
    <property type="match status" value="1"/>
</dbReference>
<dbReference type="GO" id="GO:0005829">
    <property type="term" value="C:cytosol"/>
    <property type="evidence" value="ECO:0007669"/>
    <property type="project" value="TreeGrafter"/>
</dbReference>
<evidence type="ECO:0000256" key="4">
    <source>
        <dbReference type="ARBA" id="ARBA00022670"/>
    </source>
</evidence>
<keyword evidence="17" id="KW-1185">Reference proteome</keyword>
<dbReference type="FunFam" id="6.10.140.2220:FF:000006">
    <property type="entry name" value="Ubiquitin carboxyl-terminal hydrolase 15"/>
    <property type="match status" value="1"/>
</dbReference>
<evidence type="ECO:0000256" key="10">
    <source>
        <dbReference type="ARBA" id="ARBA00022833"/>
    </source>
</evidence>
<accession>A0AAF0X7N8</accession>
<dbReference type="EC" id="3.4.19.12" evidence="3"/>
<dbReference type="InterPro" id="IPR001394">
    <property type="entry name" value="Peptidase_C19_UCH"/>
</dbReference>
<reference evidence="16" key="2">
    <citation type="submission" date="2022-03" db="EMBL/GenBank/DDBJ databases">
        <title>Draft title - Genomic analysis of global carrot germplasm unveils the trajectory of domestication and the origin of high carotenoid orange carrot.</title>
        <authorList>
            <person name="Iorizzo M."/>
            <person name="Ellison S."/>
            <person name="Senalik D."/>
            <person name="Macko-Podgorni A."/>
            <person name="Grzebelus D."/>
            <person name="Bostan H."/>
            <person name="Rolling W."/>
            <person name="Curaba J."/>
            <person name="Simon P."/>
        </authorList>
    </citation>
    <scope>NUCLEOTIDE SEQUENCE</scope>
    <source>
        <tissue evidence="16">Leaf</tissue>
    </source>
</reference>
<dbReference type="Pfam" id="PF00443">
    <property type="entry name" value="UCH"/>
    <property type="match status" value="1"/>
</dbReference>
<sequence>MLVRGDLGFVSLVVVVVVVVWVVLRRKWRTAVSRREEIRRLLVLAAEESARVEFEAKVQYSSVAESVGFVEEERRKIKKPVQNQCALCLTPTKKLCSQCKAVYYCSGNCQIIHWRQIHKDECHQYAMFGKSNEDKLSSQKVFNEDVSHDDSYELDRRQYAEQVKTSLEKYTHAGDPDVLHTKDEIEDVVIAEDVESNSSDTSHFFDGSSESTTTSSEASLDSSVSSMNDSDGLYGTRTVASIAVKSETLHANGDQSRSPVTEKSFHLEKSSIERGQNKPVCSDGDCGCASCTSSGQKIGGSNDSLSDPATTSSGFWEGTIKSRRSRHDADDNCTRSSSSEYYNGIALGTEGHVSEAALLVNLNKKASTSRMSTSLNVKTSTSMHADSVDSSIMKSRETKSSRSSDSCAKPDAIDRGHLVAKDSKSTSSLPSLCSERLNKVSNDTIISSRASRSQKVGTMLCKDYDAGLTSSPGTDEDHKAKWLNVDDGIPRVTTSLPQLPTVAANAKNGLKQTMLKVVDQLKPSKVSRHYSMGVGSEILGKYTPKGLFSYEQFVKLYNWNKVEMQPCGLINCGNSCYANAVLQCLAFTPPITAYFLQQLHSKTCQTKDWCFTCEFESLIVKAKEGNSPLSPIEILSHIGNIGSHLNYGKEEDAHEFLRCAIDTMQSSCLKEATIKSSGSLNEETTLIGLTFGGYLRSKIKCMKCGGKSERHERIMDLAVEIDGNISTLEEALRKFTCTEILDGENKYKCSRCKSYEKAKKKLTIIEAPNVLTIALKRFQSGKFGKLSKSIKFPEVLNMTPFMSSTSDMSPIYRLYGVVVHLDIMNASFSGHYVCYVKNIQNKWFKIDDSSVNGVELENVLTKGAYMLLYARCSPRAPKLIRNSMVPRDPRKPKNISLSRSNSTGACDSPRTDHLNYQSGQGFYRDHPSFRRVFSSPDDDSSSDNSSSLFSEAFSCSTESSTKDSTSTDDYFDQIFGESGHNSWWNSSDSDTSSSSSPSPLYSKNMHWTSLDHIATRYNKGSHYSTDCVEYAEDGHVWAKQPSNYSNVENLKGKGSVPVLYSDKVKHCRKLDRNSNCSSCRETNLDKVGKLNPLNSVKSGMSLRKSSRGKPDKD</sequence>
<dbReference type="Proteomes" id="UP000077755">
    <property type="component" value="Chromosome 5"/>
</dbReference>
<dbReference type="PROSITE" id="PS50865">
    <property type="entry name" value="ZF_MYND_2"/>
    <property type="match status" value="1"/>
</dbReference>
<keyword evidence="6 11" id="KW-0863">Zinc-finger</keyword>
<dbReference type="GO" id="GO:0016579">
    <property type="term" value="P:protein deubiquitination"/>
    <property type="evidence" value="ECO:0007669"/>
    <property type="project" value="InterPro"/>
</dbReference>
<evidence type="ECO:0000256" key="8">
    <source>
        <dbReference type="ARBA" id="ARBA00022801"/>
    </source>
</evidence>
<reference evidence="16" key="1">
    <citation type="journal article" date="2016" name="Nat. Genet.">
        <title>A high-quality carrot genome assembly provides new insights into carotenoid accumulation and asterid genome evolution.</title>
        <authorList>
            <person name="Iorizzo M."/>
            <person name="Ellison S."/>
            <person name="Senalik D."/>
            <person name="Zeng P."/>
            <person name="Satapoomin P."/>
            <person name="Huang J."/>
            <person name="Bowman M."/>
            <person name="Iovene M."/>
            <person name="Sanseverino W."/>
            <person name="Cavagnaro P."/>
            <person name="Yildiz M."/>
            <person name="Macko-Podgorni A."/>
            <person name="Moranska E."/>
            <person name="Grzebelus E."/>
            <person name="Grzebelus D."/>
            <person name="Ashrafi H."/>
            <person name="Zheng Z."/>
            <person name="Cheng S."/>
            <person name="Spooner D."/>
            <person name="Van Deynze A."/>
            <person name="Simon P."/>
        </authorList>
    </citation>
    <scope>NUCLEOTIDE SEQUENCE</scope>
    <source>
        <tissue evidence="16">Leaf</tissue>
    </source>
</reference>
<feature type="domain" description="USP" evidence="14">
    <location>
        <begin position="567"/>
        <end position="872"/>
    </location>
</feature>
<dbReference type="GO" id="GO:0005634">
    <property type="term" value="C:nucleus"/>
    <property type="evidence" value="ECO:0007669"/>
    <property type="project" value="TreeGrafter"/>
</dbReference>
<evidence type="ECO:0000259" key="14">
    <source>
        <dbReference type="PROSITE" id="PS50235"/>
    </source>
</evidence>
<dbReference type="Gene3D" id="3.90.70.10">
    <property type="entry name" value="Cysteine proteinases"/>
    <property type="match status" value="1"/>
</dbReference>
<dbReference type="InterPro" id="IPR038765">
    <property type="entry name" value="Papain-like_cys_pep_sf"/>
</dbReference>
<feature type="transmembrane region" description="Helical" evidence="13">
    <location>
        <begin position="7"/>
        <end position="24"/>
    </location>
</feature>
<feature type="domain" description="MYND-type" evidence="15">
    <location>
        <begin position="85"/>
        <end position="122"/>
    </location>
</feature>
<evidence type="ECO:0000256" key="7">
    <source>
        <dbReference type="ARBA" id="ARBA00022786"/>
    </source>
</evidence>
<dbReference type="Pfam" id="PF01753">
    <property type="entry name" value="zf-MYND"/>
    <property type="match status" value="1"/>
</dbReference>
<dbReference type="KEGG" id="dcr:108221811"/>
<keyword evidence="9" id="KW-0788">Thiol protease</keyword>
<evidence type="ECO:0000256" key="13">
    <source>
        <dbReference type="SAM" id="Phobius"/>
    </source>
</evidence>
<evidence type="ECO:0000259" key="15">
    <source>
        <dbReference type="PROSITE" id="PS50865"/>
    </source>
</evidence>
<dbReference type="PROSITE" id="PS50235">
    <property type="entry name" value="USP_3"/>
    <property type="match status" value="1"/>
</dbReference>
<dbReference type="EMBL" id="CP093347">
    <property type="protein sequence ID" value="WOH02710.1"/>
    <property type="molecule type" value="Genomic_DNA"/>
</dbReference>
<gene>
    <name evidence="16" type="ORF">DCAR_0522099</name>
</gene>
<dbReference type="InterPro" id="IPR050164">
    <property type="entry name" value="Peptidase_C19"/>
</dbReference>
<evidence type="ECO:0000256" key="6">
    <source>
        <dbReference type="ARBA" id="ARBA00022771"/>
    </source>
</evidence>
<feature type="region of interest" description="Disordered" evidence="12">
    <location>
        <begin position="196"/>
        <end position="232"/>
    </location>
</feature>
<evidence type="ECO:0000256" key="11">
    <source>
        <dbReference type="PROSITE-ProRule" id="PRU00134"/>
    </source>
</evidence>
<dbReference type="SUPFAM" id="SSF144232">
    <property type="entry name" value="HIT/MYND zinc finger-like"/>
    <property type="match status" value="1"/>
</dbReference>
<comment type="similarity">
    <text evidence="2">Belongs to the peptidase C19 family.</text>
</comment>
<dbReference type="PROSITE" id="PS01360">
    <property type="entry name" value="ZF_MYND_1"/>
    <property type="match status" value="1"/>
</dbReference>
<keyword evidence="7" id="KW-0833">Ubl conjugation pathway</keyword>
<evidence type="ECO:0000256" key="2">
    <source>
        <dbReference type="ARBA" id="ARBA00009085"/>
    </source>
</evidence>
<evidence type="ECO:0000256" key="9">
    <source>
        <dbReference type="ARBA" id="ARBA00022807"/>
    </source>
</evidence>
<feature type="compositionally biased region" description="Basic and acidic residues" evidence="12">
    <location>
        <begin position="411"/>
        <end position="424"/>
    </location>
</feature>
<dbReference type="AlphaFoldDB" id="A0AAF0X7N8"/>
<dbReference type="InterPro" id="IPR002893">
    <property type="entry name" value="Znf_MYND"/>
</dbReference>
<keyword evidence="5" id="KW-0479">Metal-binding</keyword>
<feature type="compositionally biased region" description="Polar residues" evidence="12">
    <location>
        <begin position="369"/>
        <end position="393"/>
    </location>
</feature>
<protein>
    <recommendedName>
        <fullName evidence="3">ubiquitinyl hydrolase 1</fullName>
        <ecNumber evidence="3">3.4.19.12</ecNumber>
    </recommendedName>
</protein>
<name>A0AAF0X7N8_DAUCS</name>
<keyword evidence="4" id="KW-0645">Protease</keyword>
<feature type="compositionally biased region" description="Low complexity" evidence="12">
    <location>
        <begin position="208"/>
        <end position="231"/>
    </location>
</feature>
<evidence type="ECO:0000256" key="5">
    <source>
        <dbReference type="ARBA" id="ARBA00022723"/>
    </source>
</evidence>
<dbReference type="InterPro" id="IPR028889">
    <property type="entry name" value="USP"/>
</dbReference>
<feature type="region of interest" description="Disordered" evidence="12">
    <location>
        <begin position="880"/>
        <end position="911"/>
    </location>
</feature>
<evidence type="ECO:0000256" key="3">
    <source>
        <dbReference type="ARBA" id="ARBA00012759"/>
    </source>
</evidence>
<dbReference type="GO" id="GO:0008270">
    <property type="term" value="F:zinc ion binding"/>
    <property type="evidence" value="ECO:0007669"/>
    <property type="project" value="UniProtKB-KW"/>
</dbReference>
<dbReference type="SUPFAM" id="SSF54001">
    <property type="entry name" value="Cysteine proteinases"/>
    <property type="match status" value="1"/>
</dbReference>
<keyword evidence="13" id="KW-0472">Membrane</keyword>
<keyword evidence="10" id="KW-0862">Zinc</keyword>
<keyword evidence="8" id="KW-0378">Hydrolase</keyword>
<dbReference type="InterPro" id="IPR018200">
    <property type="entry name" value="USP_CS"/>
</dbReference>
<keyword evidence="13" id="KW-1133">Transmembrane helix</keyword>
<dbReference type="FunFam" id="3.90.70.10:FF:000026">
    <property type="entry name" value="Ubiquitin carboxyl-terminal hydrolase 15"/>
    <property type="match status" value="1"/>
</dbReference>
<keyword evidence="13" id="KW-0812">Transmembrane</keyword>
<dbReference type="GO" id="GO:0006508">
    <property type="term" value="P:proteolysis"/>
    <property type="evidence" value="ECO:0007669"/>
    <property type="project" value="UniProtKB-KW"/>
</dbReference>
<organism evidence="16 17">
    <name type="scientific">Daucus carota subsp. sativus</name>
    <name type="common">Carrot</name>
    <dbReference type="NCBI Taxonomy" id="79200"/>
    <lineage>
        <taxon>Eukaryota</taxon>
        <taxon>Viridiplantae</taxon>
        <taxon>Streptophyta</taxon>
        <taxon>Embryophyta</taxon>
        <taxon>Tracheophyta</taxon>
        <taxon>Spermatophyta</taxon>
        <taxon>Magnoliopsida</taxon>
        <taxon>eudicotyledons</taxon>
        <taxon>Gunneridae</taxon>
        <taxon>Pentapetalae</taxon>
        <taxon>asterids</taxon>
        <taxon>campanulids</taxon>
        <taxon>Apiales</taxon>
        <taxon>Apiaceae</taxon>
        <taxon>Apioideae</taxon>
        <taxon>Scandiceae</taxon>
        <taxon>Daucinae</taxon>
        <taxon>Daucus</taxon>
        <taxon>Daucus sect. Daucus</taxon>
    </lineage>
</organism>
<feature type="compositionally biased region" description="Polar residues" evidence="12">
    <location>
        <begin position="895"/>
        <end position="905"/>
    </location>
</feature>
<evidence type="ECO:0000256" key="1">
    <source>
        <dbReference type="ARBA" id="ARBA00000707"/>
    </source>
</evidence>
<evidence type="ECO:0000313" key="16">
    <source>
        <dbReference type="EMBL" id="WOH02710.1"/>
    </source>
</evidence>
<proteinExistence type="inferred from homology"/>
<dbReference type="PANTHER" id="PTHR24006:SF874">
    <property type="entry name" value="UBIQUITIN CARBOXYL-TERMINAL HYDROLASE 16"/>
    <property type="match status" value="1"/>
</dbReference>